<proteinExistence type="predicted"/>
<gene>
    <name evidence="3" type="ORF">JK358_06180</name>
</gene>
<dbReference type="RefSeq" id="WP_201944660.1">
    <property type="nucleotide sequence ID" value="NZ_JAERRJ010000002.1"/>
</dbReference>
<evidence type="ECO:0000313" key="4">
    <source>
        <dbReference type="Proteomes" id="UP000602198"/>
    </source>
</evidence>
<evidence type="ECO:0000256" key="1">
    <source>
        <dbReference type="SAM" id="MobiDB-lite"/>
    </source>
</evidence>
<feature type="signal peptide" evidence="2">
    <location>
        <begin position="1"/>
        <end position="40"/>
    </location>
</feature>
<evidence type="ECO:0000256" key="2">
    <source>
        <dbReference type="SAM" id="SignalP"/>
    </source>
</evidence>
<feature type="chain" id="PRO_5046816288" description="DUF456 domain-containing protein" evidence="2">
    <location>
        <begin position="41"/>
        <end position="329"/>
    </location>
</feature>
<keyword evidence="2" id="KW-0732">Signal</keyword>
<feature type="region of interest" description="Disordered" evidence="1">
    <location>
        <begin position="35"/>
        <end position="76"/>
    </location>
</feature>
<keyword evidence="4" id="KW-1185">Reference proteome</keyword>
<name>A0ABS1LZY7_9NOCA</name>
<comment type="caution">
    <text evidence="3">The sequence shown here is derived from an EMBL/GenBank/DDBJ whole genome shotgun (WGS) entry which is preliminary data.</text>
</comment>
<evidence type="ECO:0000313" key="3">
    <source>
        <dbReference type="EMBL" id="MBL1073977.1"/>
    </source>
</evidence>
<protein>
    <recommendedName>
        <fullName evidence="5">DUF456 domain-containing protein</fullName>
    </recommendedName>
</protein>
<sequence>MGKRQQVDQISPRRRRLGSLAVVGALPLVTALAAAGTASAEPVPGEDSAPAAVSPAEPKDPSVKVDSPFGPVELPLPPGLADGVRGYLDTEAAAAEANPDGVTESAAGTEPVAEGVEPAVAGPALVDRNSATGVRAIPNGPLAAVDVQQLRAPDPMTVSEVAPIIAPEGKLRFGDTQVDIPSWLTAEQAATVNTLVGEAEADLARTLDSAGFEHSRSDRIAASTIGTAAVGAGVGVAVAAPLEVAAGVMGGFVGAMAGTPFAPAGWVFGPAVGATAAVTLVAVPAATIGAGIGAAVGAVNGYMAPATEGAPVASEDAGVEAVAETSVEE</sequence>
<dbReference type="Proteomes" id="UP000602198">
    <property type="component" value="Unassembled WGS sequence"/>
</dbReference>
<evidence type="ECO:0008006" key="5">
    <source>
        <dbReference type="Google" id="ProtNLM"/>
    </source>
</evidence>
<accession>A0ABS1LZY7</accession>
<organism evidence="3 4">
    <name type="scientific">Nocardia acididurans</name>
    <dbReference type="NCBI Taxonomy" id="2802282"/>
    <lineage>
        <taxon>Bacteria</taxon>
        <taxon>Bacillati</taxon>
        <taxon>Actinomycetota</taxon>
        <taxon>Actinomycetes</taxon>
        <taxon>Mycobacteriales</taxon>
        <taxon>Nocardiaceae</taxon>
        <taxon>Nocardia</taxon>
    </lineage>
</organism>
<reference evidence="3 4" key="1">
    <citation type="submission" date="2021-01" db="EMBL/GenBank/DDBJ databases">
        <title>WGS of actinomycetes isolated from Thailand.</title>
        <authorList>
            <person name="Thawai C."/>
        </authorList>
    </citation>
    <scope>NUCLEOTIDE SEQUENCE [LARGE SCALE GENOMIC DNA]</scope>
    <source>
        <strain evidence="3 4">LPG 2</strain>
    </source>
</reference>
<dbReference type="EMBL" id="JAERRJ010000002">
    <property type="protein sequence ID" value="MBL1073977.1"/>
    <property type="molecule type" value="Genomic_DNA"/>
</dbReference>